<gene>
    <name evidence="3" type="ORF">DES40_0458</name>
</gene>
<name>A0A420WJG2_9PROT</name>
<dbReference type="SMART" id="SM00342">
    <property type="entry name" value="HTH_ARAC"/>
    <property type="match status" value="1"/>
</dbReference>
<dbReference type="EMBL" id="RBII01000001">
    <property type="protein sequence ID" value="RKQ71147.1"/>
    <property type="molecule type" value="Genomic_DNA"/>
</dbReference>
<dbReference type="PANTHER" id="PTHR47894">
    <property type="entry name" value="HTH-TYPE TRANSCRIPTIONAL REGULATOR GADX"/>
    <property type="match status" value="1"/>
</dbReference>
<dbReference type="GO" id="GO:0000976">
    <property type="term" value="F:transcription cis-regulatory region binding"/>
    <property type="evidence" value="ECO:0007669"/>
    <property type="project" value="TreeGrafter"/>
</dbReference>
<sequence>MDTILRAESPGHFSHFLLQKFRETPSVFEKITQNTSLDYAFINTPPRKITVAEQRQVLHNLIDLYGPDWFVKNPDYFMREQTGPLIDAVSSSQNVKDAMMTIAKYVHKLAASIFIEIFETKSKLLLSFEFISPPTAPNAPPETIERLKIEQRTYAEVFALIMTPLGRSFMGPYSNEAELWLKHPEPSYSDAYAKTFLSKVKFGQDYNAFAIPNIHLDRPSPTSDPTRYAQAIMELSSEDIPANAFPQNTNTLIEKVERFLRSYPSGRPTVDDVSEAFHTSRRSLTRKLNLAGTSFRDLSDTALFHRSQELTQTSDLSRAAIAEKLGYNDITSYSRAIRRWRKMGLGS</sequence>
<accession>A0A420WJG2</accession>
<dbReference type="InterPro" id="IPR032687">
    <property type="entry name" value="AraC-type_N"/>
</dbReference>
<keyword evidence="4" id="KW-1185">Reference proteome</keyword>
<dbReference type="AlphaFoldDB" id="A0A420WJG2"/>
<proteinExistence type="predicted"/>
<evidence type="ECO:0000313" key="4">
    <source>
        <dbReference type="Proteomes" id="UP000282211"/>
    </source>
</evidence>
<dbReference type="Gene3D" id="1.10.10.60">
    <property type="entry name" value="Homeodomain-like"/>
    <property type="match status" value="1"/>
</dbReference>
<keyword evidence="1 3" id="KW-0238">DNA-binding</keyword>
<evidence type="ECO:0000313" key="3">
    <source>
        <dbReference type="EMBL" id="RKQ71147.1"/>
    </source>
</evidence>
<dbReference type="GO" id="GO:0003700">
    <property type="term" value="F:DNA-binding transcription factor activity"/>
    <property type="evidence" value="ECO:0007669"/>
    <property type="project" value="InterPro"/>
</dbReference>
<dbReference type="GO" id="GO:0005829">
    <property type="term" value="C:cytosol"/>
    <property type="evidence" value="ECO:0007669"/>
    <property type="project" value="TreeGrafter"/>
</dbReference>
<dbReference type="InParanoid" id="A0A420WJG2"/>
<reference evidence="3 4" key="1">
    <citation type="submission" date="2018-10" db="EMBL/GenBank/DDBJ databases">
        <title>Genomic Encyclopedia of Type Strains, Phase IV (KMG-IV): sequencing the most valuable type-strain genomes for metagenomic binning, comparative biology and taxonomic classification.</title>
        <authorList>
            <person name="Goeker M."/>
        </authorList>
    </citation>
    <scope>NUCLEOTIDE SEQUENCE [LARGE SCALE GENOMIC DNA]</scope>
    <source>
        <strain evidence="3 4">DSM 22008</strain>
    </source>
</reference>
<organism evidence="3 4">
    <name type="scientific">Litorimonas taeanensis</name>
    <dbReference type="NCBI Taxonomy" id="568099"/>
    <lineage>
        <taxon>Bacteria</taxon>
        <taxon>Pseudomonadati</taxon>
        <taxon>Pseudomonadota</taxon>
        <taxon>Alphaproteobacteria</taxon>
        <taxon>Maricaulales</taxon>
        <taxon>Robiginitomaculaceae</taxon>
    </lineage>
</organism>
<dbReference type="InterPro" id="IPR018060">
    <property type="entry name" value="HTH_AraC"/>
</dbReference>
<evidence type="ECO:0000259" key="2">
    <source>
        <dbReference type="PROSITE" id="PS01124"/>
    </source>
</evidence>
<protein>
    <submittedName>
        <fullName evidence="3">AraC-like DNA-binding protein</fullName>
    </submittedName>
</protein>
<dbReference type="Pfam" id="PF12625">
    <property type="entry name" value="Arabinose_bd"/>
    <property type="match status" value="1"/>
</dbReference>
<dbReference type="PROSITE" id="PS01124">
    <property type="entry name" value="HTH_ARAC_FAMILY_2"/>
    <property type="match status" value="1"/>
</dbReference>
<dbReference type="Proteomes" id="UP000282211">
    <property type="component" value="Unassembled WGS sequence"/>
</dbReference>
<feature type="domain" description="HTH araC/xylS-type" evidence="2">
    <location>
        <begin position="254"/>
        <end position="339"/>
    </location>
</feature>
<dbReference type="PANTHER" id="PTHR47894:SF4">
    <property type="entry name" value="HTH-TYPE TRANSCRIPTIONAL REGULATOR GADX"/>
    <property type="match status" value="1"/>
</dbReference>
<comment type="caution">
    <text evidence="3">The sequence shown here is derived from an EMBL/GenBank/DDBJ whole genome shotgun (WGS) entry which is preliminary data.</text>
</comment>
<evidence type="ECO:0000256" key="1">
    <source>
        <dbReference type="ARBA" id="ARBA00023125"/>
    </source>
</evidence>